<comment type="subcellular location">
    <subcellularLocation>
        <location evidence="1">Membrane</location>
    </subcellularLocation>
</comment>
<dbReference type="Proteomes" id="UP000612055">
    <property type="component" value="Unassembled WGS sequence"/>
</dbReference>
<feature type="compositionally biased region" description="Basic and acidic residues" evidence="6">
    <location>
        <begin position="1491"/>
        <end position="1510"/>
    </location>
</feature>
<keyword evidence="4 7" id="KW-1133">Transmembrane helix</keyword>
<feature type="region of interest" description="Disordered" evidence="6">
    <location>
        <begin position="1488"/>
        <end position="1657"/>
    </location>
</feature>
<dbReference type="GO" id="GO:0005261">
    <property type="term" value="F:monoatomic cation channel activity"/>
    <property type="evidence" value="ECO:0007669"/>
    <property type="project" value="TreeGrafter"/>
</dbReference>
<protein>
    <recommendedName>
        <fullName evidence="8">PKD/REJ-like domain-containing protein</fullName>
    </recommendedName>
</protein>
<dbReference type="Pfam" id="PF02010">
    <property type="entry name" value="REJ"/>
    <property type="match status" value="1"/>
</dbReference>
<reference evidence="9" key="1">
    <citation type="journal article" date="2020" name="bioRxiv">
        <title>Comparative genomics of Chlamydomonas.</title>
        <authorList>
            <person name="Craig R.J."/>
            <person name="Hasan A.R."/>
            <person name="Ness R.W."/>
            <person name="Keightley P.D."/>
        </authorList>
    </citation>
    <scope>NUCLEOTIDE SEQUENCE</scope>
    <source>
        <strain evidence="9">CCAP 11/70</strain>
    </source>
</reference>
<evidence type="ECO:0000256" key="1">
    <source>
        <dbReference type="ARBA" id="ARBA00004370"/>
    </source>
</evidence>
<evidence type="ECO:0000256" key="3">
    <source>
        <dbReference type="ARBA" id="ARBA00022737"/>
    </source>
</evidence>
<feature type="compositionally biased region" description="Basic and acidic residues" evidence="6">
    <location>
        <begin position="1599"/>
        <end position="1649"/>
    </location>
</feature>
<keyword evidence="10" id="KW-1185">Reference proteome</keyword>
<dbReference type="PANTHER" id="PTHR46730:SF1">
    <property type="entry name" value="PLAT DOMAIN-CONTAINING PROTEIN"/>
    <property type="match status" value="1"/>
</dbReference>
<dbReference type="EMBL" id="JAEHOE010000001">
    <property type="protein sequence ID" value="KAG2502187.1"/>
    <property type="molecule type" value="Genomic_DNA"/>
</dbReference>
<keyword evidence="3" id="KW-0677">Repeat</keyword>
<dbReference type="OrthoDB" id="540623at2759"/>
<evidence type="ECO:0000313" key="10">
    <source>
        <dbReference type="Proteomes" id="UP000612055"/>
    </source>
</evidence>
<name>A0A835YFY3_9CHLO</name>
<accession>A0A835YFY3</accession>
<proteinExistence type="predicted"/>
<organism evidence="9 10">
    <name type="scientific">Edaphochlamys debaryana</name>
    <dbReference type="NCBI Taxonomy" id="47281"/>
    <lineage>
        <taxon>Eukaryota</taxon>
        <taxon>Viridiplantae</taxon>
        <taxon>Chlorophyta</taxon>
        <taxon>core chlorophytes</taxon>
        <taxon>Chlorophyceae</taxon>
        <taxon>CS clade</taxon>
        <taxon>Chlamydomonadales</taxon>
        <taxon>Chlamydomonadales incertae sedis</taxon>
        <taxon>Edaphochlamys</taxon>
    </lineage>
</organism>
<evidence type="ECO:0000256" key="5">
    <source>
        <dbReference type="ARBA" id="ARBA00023136"/>
    </source>
</evidence>
<feature type="compositionally biased region" description="Basic and acidic residues" evidence="6">
    <location>
        <begin position="1532"/>
        <end position="1570"/>
    </location>
</feature>
<dbReference type="PANTHER" id="PTHR46730">
    <property type="entry name" value="POLYCYSTIN-1"/>
    <property type="match status" value="1"/>
</dbReference>
<comment type="caution">
    <text evidence="9">The sequence shown here is derived from an EMBL/GenBank/DDBJ whole genome shotgun (WGS) entry which is preliminary data.</text>
</comment>
<feature type="domain" description="PKD/REJ-like" evidence="8">
    <location>
        <begin position="535"/>
        <end position="885"/>
    </location>
</feature>
<dbReference type="GO" id="GO:0006816">
    <property type="term" value="P:calcium ion transport"/>
    <property type="evidence" value="ECO:0007669"/>
    <property type="project" value="TreeGrafter"/>
</dbReference>
<evidence type="ECO:0000256" key="6">
    <source>
        <dbReference type="SAM" id="MobiDB-lite"/>
    </source>
</evidence>
<evidence type="ECO:0000259" key="8">
    <source>
        <dbReference type="Pfam" id="PF02010"/>
    </source>
</evidence>
<feature type="region of interest" description="Disordered" evidence="6">
    <location>
        <begin position="1248"/>
        <end position="1288"/>
    </location>
</feature>
<evidence type="ECO:0000313" key="9">
    <source>
        <dbReference type="EMBL" id="KAG2502187.1"/>
    </source>
</evidence>
<sequence>MLCLSLAQCPDPANKTLACTALTATKLPLNTSSSSSTNATNATNGTALRGALDLCTAEGVAGGAPTPLPSALRNASSCYATRDCAAGARCAFAEPPPRTCACAAGRDVCRDLGACLPFCDLPDTRAALTELNAGGSACTPGGAAVGSAGGSTCGPGEACTAIANCMRWVCDNATATLVQRPCAGLCVPQFLSPTSARLAADGRSVEVALSAAAAPLDGVDCGRLFDGGTAAALGGGRCSAAGATLTVTLPPGATLKANQNLVLLAAGSALVSGLDRSRAFTGLVKVTGCSPCAAPTAAVDGPRLVPKPCASAGSLLAALALGPTFDAAASADPAGRPLADARWQVLAAWGPSAGRAVLQKAADRTNALGSASERLRLSLTPAEAASLPDAPEYRLAVALRSWLGTGANATAAFAKTSDAGAPAVSVMGAPKTFVIRSGLRVEAEAEGACPGRQLAWNWTAPGGWSGLPTRGLASQQLFLPGPLPAAHGQVVALRVAARFTDANASAPASTADLALTAMGSPPSAALAGPAGDLPSNASLVLNATASADPDAPRALQQLAFRWSCRRDDYPAPCFATTAQGDPDSSPGVWFLPASLLTRDVWHTFTVTVSKQVSAGAPPLQATAALRLRPRSPATPFPTGTLTRQCAPAACALPHATDQPLTLLLLTAPSAAAATVTWASDEAPAVAGLVAASAATDPTLPPGTHLLTIPAASLPAAGGAVTVAATLSLAGVSGIATATVQLNSAPACSTASSSTSSPCLSLELVSASAPTAVVRARAAGWQDAQGDGLRYEFGLRLPRPGGGGGTVRQVRQLGSASSAILAGLPQGPVVVYVCALDASGARGCGEGSVTVLPPAAGFDAAAALSSVDPLALRAANDQSALLQTAQLAAQVLALAGADAGAGALVNAQAAGLVGAIAGSTSFADPVAAQQAISAVTSVAASSAPQLSDSSKAVLLNAAKAAAAAMAGTAAGQQQGTDFVSQICQLLGISSAGDTSTAAASGRRRRGRQLRAAAAATAQARLADVAATAAQLGAGLAQQAVPGGGGVAAGLNGVFVSAAALPPARAGGSTSASLAAGPSAAAGAGGGSASGHRRRQLQASAATDAEAVLVVSGSAAAAASGYGLTLSFATDALAPTVATALAPLLPAPNALLGGLATVAWAAGAGAAATPPALDGTSSYMLLRLPAPGFVAAKPTACLRYDAAAITPTLTGALAGLPGGAGTAPAVHVSYNATAGTVTCRASVMGSYVVAQGPQPPFSPSPPPPPPPPPPSPPPRASPPPPPPRPLPPPAPAGRAVVLALNLRMDASQVAASADLAAFRTALQGAIANVTELPASSVSVVSVVPSAAGDSVAAVLQLALPAAAGTADAALAALAVRPLETLPAAFRARYGVTDATAQLGTATPLPLPEAASSTVLEAANNGTTSSEDDGGGGVPLGAIIGAAVGGFVVLVLLVVCIVVVVRRRQQNVSPHQQYDETPVGAGGGIRGWWRRKKAERDAVRREREREQEARRGGDGGGGAEGGAIPWYRGGRNWKRGREERQQRERAREGDEGGHGGERSQGRGRDRGRDRDRAGPGPGPAQGRSFAAEAGDDPRWAPQRAPARLDEPEGFRAQREREKRELKEREEREREEQKARKRELEAERRRERERERAAVAGKSAW</sequence>
<evidence type="ECO:0000256" key="7">
    <source>
        <dbReference type="SAM" id="Phobius"/>
    </source>
</evidence>
<keyword evidence="2 7" id="KW-0812">Transmembrane</keyword>
<feature type="compositionally biased region" description="Pro residues" evidence="6">
    <location>
        <begin position="1251"/>
        <end position="1288"/>
    </location>
</feature>
<keyword evidence="5 7" id="KW-0472">Membrane</keyword>
<dbReference type="GO" id="GO:0005886">
    <property type="term" value="C:plasma membrane"/>
    <property type="evidence" value="ECO:0007669"/>
    <property type="project" value="TreeGrafter"/>
</dbReference>
<evidence type="ECO:0000256" key="4">
    <source>
        <dbReference type="ARBA" id="ARBA00022989"/>
    </source>
</evidence>
<feature type="transmembrane region" description="Helical" evidence="7">
    <location>
        <begin position="1433"/>
        <end position="1458"/>
    </location>
</feature>
<gene>
    <name evidence="9" type="ORF">HYH03_000674</name>
</gene>
<dbReference type="InterPro" id="IPR002859">
    <property type="entry name" value="PKD/REJ-like"/>
</dbReference>
<evidence type="ECO:0000256" key="2">
    <source>
        <dbReference type="ARBA" id="ARBA00022692"/>
    </source>
</evidence>